<sequence length="360" mass="39957">MPYNIDSSAMAFHKFRPPQLWQRRNFTTSRAPPEASKAQKDEDVFDSVSLRVDNTKSLNIGFVEKSTIAKKEITRIEMIGHPRDLITSLTDSRKAAEKQLTDLTGLSLWSVTFTLGTLLLENKRILKGKNVLELGCGTGMLGLSAAACRAKSVGIDSNRYLDIEGGAGFVDRQVLAGCDVETRHLELKLDSNQDAATNTFDVILGSELIHFGLDRRHKLNTDEGENLTSSRFDAIFSTASQYLCVSKVTGMQHSTLVDRSESGFILLSFKINPNYIHTISGPQFPTGWNYRQGYIDEVTGSGKRYGLSAVKLIPLSVLFNEDREELMGKKNLKDFLCVVAARSQKALSSALHQFPMEPLE</sequence>
<dbReference type="EnsemblProtists" id="EKX52006">
    <property type="protein sequence ID" value="EKX52006"/>
    <property type="gene ID" value="GUITHDRAFT_102621"/>
</dbReference>
<reference evidence="1 3" key="1">
    <citation type="journal article" date="2012" name="Nature">
        <title>Algal genomes reveal evolutionary mosaicism and the fate of nucleomorphs.</title>
        <authorList>
            <consortium name="DOE Joint Genome Institute"/>
            <person name="Curtis B.A."/>
            <person name="Tanifuji G."/>
            <person name="Burki F."/>
            <person name="Gruber A."/>
            <person name="Irimia M."/>
            <person name="Maruyama S."/>
            <person name="Arias M.C."/>
            <person name="Ball S.G."/>
            <person name="Gile G.H."/>
            <person name="Hirakawa Y."/>
            <person name="Hopkins J.F."/>
            <person name="Kuo A."/>
            <person name="Rensing S.A."/>
            <person name="Schmutz J."/>
            <person name="Symeonidi A."/>
            <person name="Elias M."/>
            <person name="Eveleigh R.J."/>
            <person name="Herman E.K."/>
            <person name="Klute M.J."/>
            <person name="Nakayama T."/>
            <person name="Obornik M."/>
            <person name="Reyes-Prieto A."/>
            <person name="Armbrust E.V."/>
            <person name="Aves S.J."/>
            <person name="Beiko R.G."/>
            <person name="Coutinho P."/>
            <person name="Dacks J.B."/>
            <person name="Durnford D.G."/>
            <person name="Fast N.M."/>
            <person name="Green B.R."/>
            <person name="Grisdale C.J."/>
            <person name="Hempel F."/>
            <person name="Henrissat B."/>
            <person name="Hoppner M.P."/>
            <person name="Ishida K."/>
            <person name="Kim E."/>
            <person name="Koreny L."/>
            <person name="Kroth P.G."/>
            <person name="Liu Y."/>
            <person name="Malik S.B."/>
            <person name="Maier U.G."/>
            <person name="McRose D."/>
            <person name="Mock T."/>
            <person name="Neilson J.A."/>
            <person name="Onodera N.T."/>
            <person name="Poole A.M."/>
            <person name="Pritham E.J."/>
            <person name="Richards T.A."/>
            <person name="Rocap G."/>
            <person name="Roy S.W."/>
            <person name="Sarai C."/>
            <person name="Schaack S."/>
            <person name="Shirato S."/>
            <person name="Slamovits C.H."/>
            <person name="Spencer D.F."/>
            <person name="Suzuki S."/>
            <person name="Worden A.Z."/>
            <person name="Zauner S."/>
            <person name="Barry K."/>
            <person name="Bell C."/>
            <person name="Bharti A.K."/>
            <person name="Crow J.A."/>
            <person name="Grimwood J."/>
            <person name="Kramer R."/>
            <person name="Lindquist E."/>
            <person name="Lucas S."/>
            <person name="Salamov A."/>
            <person name="McFadden G.I."/>
            <person name="Lane C.E."/>
            <person name="Keeling P.J."/>
            <person name="Gray M.W."/>
            <person name="Grigoriev I.V."/>
            <person name="Archibald J.M."/>
        </authorList>
    </citation>
    <scope>NUCLEOTIDE SEQUENCE</scope>
    <source>
        <strain evidence="1 3">CCMP2712</strain>
    </source>
</reference>
<keyword evidence="3" id="KW-1185">Reference proteome</keyword>
<dbReference type="Pfam" id="PF10294">
    <property type="entry name" value="Methyltransf_16"/>
    <property type="match status" value="1"/>
</dbReference>
<evidence type="ECO:0000313" key="3">
    <source>
        <dbReference type="Proteomes" id="UP000011087"/>
    </source>
</evidence>
<dbReference type="Gene3D" id="3.40.50.150">
    <property type="entry name" value="Vaccinia Virus protein VP39"/>
    <property type="match status" value="1"/>
</dbReference>
<gene>
    <name evidence="1" type="ORF">GUITHDRAFT_102621</name>
</gene>
<dbReference type="AlphaFoldDB" id="L1JTW4"/>
<reference evidence="2" key="3">
    <citation type="submission" date="2016-03" db="UniProtKB">
        <authorList>
            <consortium name="EnsemblProtists"/>
        </authorList>
    </citation>
    <scope>IDENTIFICATION</scope>
</reference>
<dbReference type="KEGG" id="gtt:GUITHDRAFT_102621"/>
<evidence type="ECO:0008006" key="4">
    <source>
        <dbReference type="Google" id="ProtNLM"/>
    </source>
</evidence>
<dbReference type="GeneID" id="17308402"/>
<dbReference type="EMBL" id="JH992974">
    <property type="protein sequence ID" value="EKX52006.1"/>
    <property type="molecule type" value="Genomic_DNA"/>
</dbReference>
<dbReference type="HOGENOM" id="CLU_770383_0_0_1"/>
<dbReference type="PaxDb" id="55529-EKX52006"/>
<dbReference type="CDD" id="cd02440">
    <property type="entry name" value="AdoMet_MTases"/>
    <property type="match status" value="1"/>
</dbReference>
<accession>L1JTW4</accession>
<evidence type="ECO:0000313" key="2">
    <source>
        <dbReference type="EnsemblProtists" id="EKX52006"/>
    </source>
</evidence>
<reference evidence="3" key="2">
    <citation type="submission" date="2012-11" db="EMBL/GenBank/DDBJ databases">
        <authorList>
            <person name="Kuo A."/>
            <person name="Curtis B.A."/>
            <person name="Tanifuji G."/>
            <person name="Burki F."/>
            <person name="Gruber A."/>
            <person name="Irimia M."/>
            <person name="Maruyama S."/>
            <person name="Arias M.C."/>
            <person name="Ball S.G."/>
            <person name="Gile G.H."/>
            <person name="Hirakawa Y."/>
            <person name="Hopkins J.F."/>
            <person name="Rensing S.A."/>
            <person name="Schmutz J."/>
            <person name="Symeonidi A."/>
            <person name="Elias M."/>
            <person name="Eveleigh R.J."/>
            <person name="Herman E.K."/>
            <person name="Klute M.J."/>
            <person name="Nakayama T."/>
            <person name="Obornik M."/>
            <person name="Reyes-Prieto A."/>
            <person name="Armbrust E.V."/>
            <person name="Aves S.J."/>
            <person name="Beiko R.G."/>
            <person name="Coutinho P."/>
            <person name="Dacks J.B."/>
            <person name="Durnford D.G."/>
            <person name="Fast N.M."/>
            <person name="Green B.R."/>
            <person name="Grisdale C."/>
            <person name="Hempe F."/>
            <person name="Henrissat B."/>
            <person name="Hoppner M.P."/>
            <person name="Ishida K.-I."/>
            <person name="Kim E."/>
            <person name="Koreny L."/>
            <person name="Kroth P.G."/>
            <person name="Liu Y."/>
            <person name="Malik S.-B."/>
            <person name="Maier U.G."/>
            <person name="McRose D."/>
            <person name="Mock T."/>
            <person name="Neilson J.A."/>
            <person name="Onodera N.T."/>
            <person name="Poole A.M."/>
            <person name="Pritham E.J."/>
            <person name="Richards T.A."/>
            <person name="Rocap G."/>
            <person name="Roy S.W."/>
            <person name="Sarai C."/>
            <person name="Schaack S."/>
            <person name="Shirato S."/>
            <person name="Slamovits C.H."/>
            <person name="Spencer D.F."/>
            <person name="Suzuki S."/>
            <person name="Worden A.Z."/>
            <person name="Zauner S."/>
            <person name="Barry K."/>
            <person name="Bell C."/>
            <person name="Bharti A.K."/>
            <person name="Crow J.A."/>
            <person name="Grimwood J."/>
            <person name="Kramer R."/>
            <person name="Lindquist E."/>
            <person name="Lucas S."/>
            <person name="Salamov A."/>
            <person name="McFadden G.I."/>
            <person name="Lane C.E."/>
            <person name="Keeling P.J."/>
            <person name="Gray M.W."/>
            <person name="Grigoriev I.V."/>
            <person name="Archibald J.M."/>
        </authorList>
    </citation>
    <scope>NUCLEOTIDE SEQUENCE</scope>
    <source>
        <strain evidence="3">CCMP2712</strain>
    </source>
</reference>
<dbReference type="SUPFAM" id="SSF53335">
    <property type="entry name" value="S-adenosyl-L-methionine-dependent methyltransferases"/>
    <property type="match status" value="1"/>
</dbReference>
<organism evidence="1">
    <name type="scientific">Guillardia theta (strain CCMP2712)</name>
    <name type="common">Cryptophyte</name>
    <dbReference type="NCBI Taxonomy" id="905079"/>
    <lineage>
        <taxon>Eukaryota</taxon>
        <taxon>Cryptophyceae</taxon>
        <taxon>Pyrenomonadales</taxon>
        <taxon>Geminigeraceae</taxon>
        <taxon>Guillardia</taxon>
    </lineage>
</organism>
<dbReference type="InterPro" id="IPR019410">
    <property type="entry name" value="Methyltransf_16"/>
</dbReference>
<dbReference type="InterPro" id="IPR029063">
    <property type="entry name" value="SAM-dependent_MTases_sf"/>
</dbReference>
<name>L1JTW4_GUITC</name>
<evidence type="ECO:0000313" key="1">
    <source>
        <dbReference type="EMBL" id="EKX52006.1"/>
    </source>
</evidence>
<dbReference type="Proteomes" id="UP000011087">
    <property type="component" value="Unassembled WGS sequence"/>
</dbReference>
<proteinExistence type="predicted"/>
<dbReference type="OrthoDB" id="1723750at2759"/>
<protein>
    <recommendedName>
        <fullName evidence="4">Methyltransferase domain-containing protein</fullName>
    </recommendedName>
</protein>
<dbReference type="RefSeq" id="XP_005838986.1">
    <property type="nucleotide sequence ID" value="XM_005838929.1"/>
</dbReference>